<accession>A0A9N7MZ94</accession>
<dbReference type="AlphaFoldDB" id="A0A9N7MZ94"/>
<protein>
    <submittedName>
        <fullName evidence="1">Uncharacterized protein</fullName>
    </submittedName>
</protein>
<sequence length="136" mass="15945">HKWLKEGDANTRFFHTITLQRRRHNAIRRLLTAQGRVLSSQAEMEEHISEFYSHLFTSEVHWDGDSILHLIPQRVTPDMNDALIKPVTQDEMKSTLFHLPDDKAPGEEGMSSTFYKHFWDLIKQDLLGSHFYVTLI</sequence>
<gene>
    <name evidence="1" type="ORF">SHERM_20066</name>
</gene>
<evidence type="ECO:0000313" key="1">
    <source>
        <dbReference type="EMBL" id="CAA0822688.1"/>
    </source>
</evidence>
<comment type="caution">
    <text evidence="1">The sequence shown here is derived from an EMBL/GenBank/DDBJ whole genome shotgun (WGS) entry which is preliminary data.</text>
</comment>
<reference evidence="1" key="1">
    <citation type="submission" date="2019-12" db="EMBL/GenBank/DDBJ databases">
        <authorList>
            <person name="Scholes J."/>
        </authorList>
    </citation>
    <scope>NUCLEOTIDE SEQUENCE</scope>
</reference>
<feature type="non-terminal residue" evidence="1">
    <location>
        <position position="1"/>
    </location>
</feature>
<keyword evidence="2" id="KW-1185">Reference proteome</keyword>
<dbReference type="OrthoDB" id="1744525at2759"/>
<evidence type="ECO:0000313" key="2">
    <source>
        <dbReference type="Proteomes" id="UP001153555"/>
    </source>
</evidence>
<proteinExistence type="predicted"/>
<name>A0A9N7MZ94_STRHE</name>
<organism evidence="1 2">
    <name type="scientific">Striga hermonthica</name>
    <name type="common">Purple witchweed</name>
    <name type="synonym">Buchnera hermonthica</name>
    <dbReference type="NCBI Taxonomy" id="68872"/>
    <lineage>
        <taxon>Eukaryota</taxon>
        <taxon>Viridiplantae</taxon>
        <taxon>Streptophyta</taxon>
        <taxon>Embryophyta</taxon>
        <taxon>Tracheophyta</taxon>
        <taxon>Spermatophyta</taxon>
        <taxon>Magnoliopsida</taxon>
        <taxon>eudicotyledons</taxon>
        <taxon>Gunneridae</taxon>
        <taxon>Pentapetalae</taxon>
        <taxon>asterids</taxon>
        <taxon>lamiids</taxon>
        <taxon>Lamiales</taxon>
        <taxon>Orobanchaceae</taxon>
        <taxon>Buchnereae</taxon>
        <taxon>Striga</taxon>
    </lineage>
</organism>
<dbReference type="Proteomes" id="UP001153555">
    <property type="component" value="Unassembled WGS sequence"/>
</dbReference>
<feature type="non-terminal residue" evidence="1">
    <location>
        <position position="136"/>
    </location>
</feature>
<dbReference type="EMBL" id="CACSLK010023856">
    <property type="protein sequence ID" value="CAA0822688.1"/>
    <property type="molecule type" value="Genomic_DNA"/>
</dbReference>